<comment type="caution">
    <text evidence="2">The sequence shown here is derived from an EMBL/GenBank/DDBJ whole genome shotgun (WGS) entry which is preliminary data.</text>
</comment>
<accession>A0ABW0QKR4</accession>
<protein>
    <recommendedName>
        <fullName evidence="4">Outer membrane lipoprotein-sorting protein</fullName>
    </recommendedName>
</protein>
<feature type="chain" id="PRO_5046360388" description="Outer membrane lipoprotein-sorting protein" evidence="1">
    <location>
        <begin position="21"/>
        <end position="254"/>
    </location>
</feature>
<proteinExistence type="predicted"/>
<organism evidence="2 3">
    <name type="scientific">Rhodanobacter ginsengisoli</name>
    <dbReference type="NCBI Taxonomy" id="418646"/>
    <lineage>
        <taxon>Bacteria</taxon>
        <taxon>Pseudomonadati</taxon>
        <taxon>Pseudomonadota</taxon>
        <taxon>Gammaproteobacteria</taxon>
        <taxon>Lysobacterales</taxon>
        <taxon>Rhodanobacteraceae</taxon>
        <taxon>Rhodanobacter</taxon>
    </lineage>
</organism>
<dbReference type="RefSeq" id="WP_377316214.1">
    <property type="nucleotide sequence ID" value="NZ_JBHSNF010000001.1"/>
</dbReference>
<evidence type="ECO:0008006" key="4">
    <source>
        <dbReference type="Google" id="ProtNLM"/>
    </source>
</evidence>
<keyword evidence="3" id="KW-1185">Reference proteome</keyword>
<dbReference type="Proteomes" id="UP001596114">
    <property type="component" value="Unassembled WGS sequence"/>
</dbReference>
<name>A0ABW0QKR4_9GAMM</name>
<keyword evidence="1" id="KW-0732">Signal</keyword>
<evidence type="ECO:0000256" key="1">
    <source>
        <dbReference type="SAM" id="SignalP"/>
    </source>
</evidence>
<dbReference type="EMBL" id="JBHSNF010000001">
    <property type="protein sequence ID" value="MFC5524217.1"/>
    <property type="molecule type" value="Genomic_DNA"/>
</dbReference>
<evidence type="ECO:0000313" key="2">
    <source>
        <dbReference type="EMBL" id="MFC5524217.1"/>
    </source>
</evidence>
<reference evidence="3" key="1">
    <citation type="journal article" date="2019" name="Int. J. Syst. Evol. Microbiol.">
        <title>The Global Catalogue of Microorganisms (GCM) 10K type strain sequencing project: providing services to taxonomists for standard genome sequencing and annotation.</title>
        <authorList>
            <consortium name="The Broad Institute Genomics Platform"/>
            <consortium name="The Broad Institute Genome Sequencing Center for Infectious Disease"/>
            <person name="Wu L."/>
            <person name="Ma J."/>
        </authorList>
    </citation>
    <scope>NUCLEOTIDE SEQUENCE [LARGE SCALE GENOMIC DNA]</scope>
    <source>
        <strain evidence="3">CGMCC 1.16619</strain>
    </source>
</reference>
<sequence length="254" mass="27629">MRMSMLLSVAALFVATSAHALSPDELVAKNLEARGGLDKIHAITTLKLEGKMRIGGQFELTFATYQKAPDSIRNEATIQSLTQVQAWDGKDAWQISPFQGRRDPEKMSDDDARPLADDAAIGGPLVDWKARGSTLDYLGTEDIDGTEAHKLKVTLKNGDIEYVYLDPDYFLEIRTVSQLTVRGTHVESVTDYGDYEKINGVYFPFSIASETKGGGDFGKQQLTVTKAAANVPMDDSLFTFPASTGTGHGTEGAK</sequence>
<evidence type="ECO:0000313" key="3">
    <source>
        <dbReference type="Proteomes" id="UP001596114"/>
    </source>
</evidence>
<gene>
    <name evidence="2" type="ORF">ACFPPA_00525</name>
</gene>
<dbReference type="Gene3D" id="2.50.20.10">
    <property type="entry name" value="Lipoprotein localisation LolA/LolB/LppX"/>
    <property type="match status" value="1"/>
</dbReference>
<feature type="signal peptide" evidence="1">
    <location>
        <begin position="1"/>
        <end position="20"/>
    </location>
</feature>